<comment type="caution">
    <text evidence="8">The sequence shown here is derived from an EMBL/GenBank/DDBJ whole genome shotgun (WGS) entry which is preliminary data.</text>
</comment>
<dbReference type="PANTHER" id="PTHR43229:SF2">
    <property type="entry name" value="NODULATION PROTEIN J"/>
    <property type="match status" value="1"/>
</dbReference>
<dbReference type="PIRSF" id="PIRSF006648">
    <property type="entry name" value="DrrB"/>
    <property type="match status" value="1"/>
</dbReference>
<reference evidence="9" key="1">
    <citation type="journal article" date="2019" name="Int. J. Syst. Evol. Microbiol.">
        <title>The Global Catalogue of Microorganisms (GCM) 10K type strain sequencing project: providing services to taxonomists for standard genome sequencing and annotation.</title>
        <authorList>
            <consortium name="The Broad Institute Genomics Platform"/>
            <consortium name="The Broad Institute Genome Sequencing Center for Infectious Disease"/>
            <person name="Wu L."/>
            <person name="Ma J."/>
        </authorList>
    </citation>
    <scope>NUCLEOTIDE SEQUENCE [LARGE SCALE GENOMIC DNA]</scope>
    <source>
        <strain evidence="9">JCM 9458</strain>
    </source>
</reference>
<comment type="subcellular location">
    <subcellularLocation>
        <location evidence="6">Cell membrane</location>
        <topology evidence="6">Multi-pass membrane protein</topology>
    </subcellularLocation>
    <subcellularLocation>
        <location evidence="1">Membrane</location>
        <topology evidence="1">Multi-pass membrane protein</topology>
    </subcellularLocation>
</comment>
<dbReference type="EMBL" id="BAAAYN010000012">
    <property type="protein sequence ID" value="GAA3385829.1"/>
    <property type="molecule type" value="Genomic_DNA"/>
</dbReference>
<evidence type="ECO:0000256" key="2">
    <source>
        <dbReference type="ARBA" id="ARBA00022692"/>
    </source>
</evidence>
<keyword evidence="4 6" id="KW-0472">Membrane</keyword>
<feature type="transmembrane region" description="Helical" evidence="6">
    <location>
        <begin position="216"/>
        <end position="238"/>
    </location>
</feature>
<keyword evidence="2 6" id="KW-0812">Transmembrane</keyword>
<proteinExistence type="inferred from homology"/>
<evidence type="ECO:0000256" key="1">
    <source>
        <dbReference type="ARBA" id="ARBA00004141"/>
    </source>
</evidence>
<feature type="transmembrane region" description="Helical" evidence="6">
    <location>
        <begin position="55"/>
        <end position="77"/>
    </location>
</feature>
<name>A0ABP6SUH0_9ACTN</name>
<feature type="domain" description="ABC transmembrane type-2" evidence="7">
    <location>
        <begin position="16"/>
        <end position="241"/>
    </location>
</feature>
<evidence type="ECO:0000256" key="3">
    <source>
        <dbReference type="ARBA" id="ARBA00022989"/>
    </source>
</evidence>
<dbReference type="InterPro" id="IPR000412">
    <property type="entry name" value="ABC_2_transport"/>
</dbReference>
<keyword evidence="3 6" id="KW-1133">Transmembrane helix</keyword>
<sequence>MTATWLIFRRHLRQTMRTKIGVLFGVLQPMLYLLFFGPLLDELGGGSWQLVVPGLLVQLVLFSAGLAGFGIVFDARFGVLDRLRATPASRLALLLGRVLRDVVVLLVQAALIVLVGLVLGLRAPVGGVLLGLLLLVPLAVGAAAASYAVALLPDATELFAPLMTTAVVPLVLLSGAFLPMTLGPRWLDVLSRLDPFRYAVDALRDLFAGRYLTGPVLLGTAVTLGLAAAATALGVRAFQRDAV</sequence>
<evidence type="ECO:0000313" key="9">
    <source>
        <dbReference type="Proteomes" id="UP001501676"/>
    </source>
</evidence>
<evidence type="ECO:0000256" key="5">
    <source>
        <dbReference type="ARBA" id="ARBA00023251"/>
    </source>
</evidence>
<dbReference type="Pfam" id="PF01061">
    <property type="entry name" value="ABC2_membrane"/>
    <property type="match status" value="1"/>
</dbReference>
<protein>
    <recommendedName>
        <fullName evidence="6">Transport permease protein</fullName>
    </recommendedName>
</protein>
<dbReference type="Proteomes" id="UP001501676">
    <property type="component" value="Unassembled WGS sequence"/>
</dbReference>
<evidence type="ECO:0000259" key="7">
    <source>
        <dbReference type="PROSITE" id="PS51012"/>
    </source>
</evidence>
<feature type="transmembrane region" description="Helical" evidence="6">
    <location>
        <begin position="127"/>
        <end position="151"/>
    </location>
</feature>
<accession>A0ABP6SUH0</accession>
<feature type="transmembrane region" description="Helical" evidence="6">
    <location>
        <begin position="98"/>
        <end position="121"/>
    </location>
</feature>
<dbReference type="PANTHER" id="PTHR43229">
    <property type="entry name" value="NODULATION PROTEIN J"/>
    <property type="match status" value="1"/>
</dbReference>
<organism evidence="8 9">
    <name type="scientific">Cryptosporangium minutisporangium</name>
    <dbReference type="NCBI Taxonomy" id="113569"/>
    <lineage>
        <taxon>Bacteria</taxon>
        <taxon>Bacillati</taxon>
        <taxon>Actinomycetota</taxon>
        <taxon>Actinomycetes</taxon>
        <taxon>Cryptosporangiales</taxon>
        <taxon>Cryptosporangiaceae</taxon>
        <taxon>Cryptosporangium</taxon>
    </lineage>
</organism>
<dbReference type="InterPro" id="IPR047817">
    <property type="entry name" value="ABC2_TM_bact-type"/>
</dbReference>
<dbReference type="PROSITE" id="PS51012">
    <property type="entry name" value="ABC_TM2"/>
    <property type="match status" value="1"/>
</dbReference>
<keyword evidence="6" id="KW-0813">Transport</keyword>
<evidence type="ECO:0000256" key="4">
    <source>
        <dbReference type="ARBA" id="ARBA00023136"/>
    </source>
</evidence>
<dbReference type="InterPro" id="IPR051784">
    <property type="entry name" value="Nod_factor_ABC_transporter"/>
</dbReference>
<dbReference type="InterPro" id="IPR013525">
    <property type="entry name" value="ABC2_TM"/>
</dbReference>
<keyword evidence="6" id="KW-1003">Cell membrane</keyword>
<evidence type="ECO:0000256" key="6">
    <source>
        <dbReference type="RuleBase" id="RU361157"/>
    </source>
</evidence>
<comment type="similarity">
    <text evidence="6">Belongs to the ABC-2 integral membrane protein family.</text>
</comment>
<gene>
    <name evidence="8" type="ORF">GCM10020369_20870</name>
</gene>
<dbReference type="RefSeq" id="WP_345727817.1">
    <property type="nucleotide sequence ID" value="NZ_BAAAYN010000012.1"/>
</dbReference>
<keyword evidence="9" id="KW-1185">Reference proteome</keyword>
<feature type="transmembrane region" description="Helical" evidence="6">
    <location>
        <begin position="20"/>
        <end position="40"/>
    </location>
</feature>
<evidence type="ECO:0000313" key="8">
    <source>
        <dbReference type="EMBL" id="GAA3385829.1"/>
    </source>
</evidence>
<feature type="transmembrane region" description="Helical" evidence="6">
    <location>
        <begin position="158"/>
        <end position="178"/>
    </location>
</feature>
<keyword evidence="5" id="KW-0046">Antibiotic resistance</keyword>